<dbReference type="STRING" id="1852522.SAMN06295960_3969"/>
<dbReference type="EMBL" id="FXAZ01000006">
    <property type="protein sequence ID" value="SMG55704.1"/>
    <property type="molecule type" value="Genomic_DNA"/>
</dbReference>
<reference evidence="1 2" key="1">
    <citation type="submission" date="2017-04" db="EMBL/GenBank/DDBJ databases">
        <authorList>
            <person name="Afonso C.L."/>
            <person name="Miller P.J."/>
            <person name="Scott M.A."/>
            <person name="Spackman E."/>
            <person name="Goraichik I."/>
            <person name="Dimitrov K.M."/>
            <person name="Suarez D.L."/>
            <person name="Swayne D.E."/>
        </authorList>
    </citation>
    <scope>NUCLEOTIDE SEQUENCE [LARGE SCALE GENOMIC DNA]</scope>
    <source>
        <strain evidence="1 2">11</strain>
    </source>
</reference>
<protein>
    <submittedName>
        <fullName evidence="1">ABC-type glycerol-3-phosphate transport system, substrate-binding protein</fullName>
    </submittedName>
</protein>
<sequence length="987" mass="110890">MASVHSSSTVKGRWMKLVLAMTIAAGCIVPGVFYSSRSTQADAEEASAAGTVEAISAPYQEGSYDQYLSLHEQAPRPDAAIVIEGESYSSAEGMSPRIVEGLPGLAGQAVETDEEGSITWTFDVKQEGLYQMAIRYYQLEGKGADMDRELRIDGELPFAESKNLMFRRIWTSEGDMLRDTRGNDLYQKQVEKPIWQDMFVQSADGRHTEPYQFYFSKGQHTLTLVSAKEKMLIDTIVLKQPEEAQPYAEIAADYDKQGYTEASDVFIKIQGEAAALKSSQVLYPMMDRSSPATEPYHISQIRLNTIGGYNWSNAGQWMTWEIEVPKDGLYHIGIKAQQSFQRGMTSYRKLYIDGKLPFAEMGSVSFPFSTGWEMKKLGQAQGSSTKTEPYLFYLSEGKHEIKLEVTLGEMAMLLRTVESSVLELNRIYRRIIMITGAVPDEYRDYQLEKKIPELVAVMAEQADVLEAVVKQAERLSGGGDRTAALTRLMVQLRDMAEHPETIARRLETFKSNTSSLGDWIYSINYMPLSIDYLVIASPDQGLPSASAGFWSKVKHSTGTFMLSFFTDFNVLGAADGSDKKITLWMTQGMDQAKIAKRLIDESFTSETGIAVDIQVVSEGVLLQAMLAGRGPDVAFSLPDDKPVNYALRHAVEDLSKYPGFDEVKQQFHESAMVPYRFNGGIYGLPIDQSFSVLYYRKDILQEMNMEVPDTWEDVFAMIPELQKHNLLFGFPIQVLVRLGSNVQDSSSLPVNATFGTMLYQNGGELYKNDGKESALDTELAIKTFMDWTDLYTTYKLPLTTDFVNRFRSGEMPIAIADYTRFNVISATAPELKGLWDFTVVPGTKQPDGTIRRDVPTSGTAAVMLAESEHKDEAWSFLKWWTSTETQAKYSLELEGVFGPSGRNATANLEAVARIPWQVQHYKTLMEQWKWAKGIPEVAGGYFTGRHLDNAFRSVVISNEDPREAIDLYTRYINDEIKKKRKEFGLPY</sequence>
<dbReference type="RefSeq" id="WP_244903484.1">
    <property type="nucleotide sequence ID" value="NZ_FXAZ01000006.1"/>
</dbReference>
<dbReference type="InterPro" id="IPR006059">
    <property type="entry name" value="SBP"/>
</dbReference>
<dbReference type="PANTHER" id="PTHR43649:SF27">
    <property type="entry name" value="EXTRACELLULAR SOLUTE-BINDING PROTEIN FAMILY 1"/>
    <property type="match status" value="1"/>
</dbReference>
<organism evidence="1 2">
    <name type="scientific">Paenibacillus aquistagni</name>
    <dbReference type="NCBI Taxonomy" id="1852522"/>
    <lineage>
        <taxon>Bacteria</taxon>
        <taxon>Bacillati</taxon>
        <taxon>Bacillota</taxon>
        <taxon>Bacilli</taxon>
        <taxon>Bacillales</taxon>
        <taxon>Paenibacillaceae</taxon>
        <taxon>Paenibacillus</taxon>
    </lineage>
</organism>
<dbReference type="AlphaFoldDB" id="A0A1X7LQD1"/>
<dbReference type="Gene3D" id="3.40.190.10">
    <property type="entry name" value="Periplasmic binding protein-like II"/>
    <property type="match status" value="1"/>
</dbReference>
<dbReference type="Pfam" id="PF01547">
    <property type="entry name" value="SBP_bac_1"/>
    <property type="match status" value="1"/>
</dbReference>
<proteinExistence type="predicted"/>
<accession>A0A1X7LQD1</accession>
<dbReference type="Gene3D" id="2.60.120.260">
    <property type="entry name" value="Galactose-binding domain-like"/>
    <property type="match status" value="2"/>
</dbReference>
<dbReference type="InterPro" id="IPR050490">
    <property type="entry name" value="Bact_solute-bd_prot1"/>
</dbReference>
<dbReference type="CDD" id="cd14489">
    <property type="entry name" value="CBM_SBP_bac_1_like"/>
    <property type="match status" value="1"/>
</dbReference>
<evidence type="ECO:0000313" key="1">
    <source>
        <dbReference type="EMBL" id="SMG55704.1"/>
    </source>
</evidence>
<name>A0A1X7LQD1_9BACL</name>
<dbReference type="SUPFAM" id="SSF53850">
    <property type="entry name" value="Periplasmic binding protein-like II"/>
    <property type="match status" value="1"/>
</dbReference>
<gene>
    <name evidence="1" type="ORF">SAMN06295960_3969</name>
</gene>
<dbReference type="PANTHER" id="PTHR43649">
    <property type="entry name" value="ARABINOSE-BINDING PROTEIN-RELATED"/>
    <property type="match status" value="1"/>
</dbReference>
<evidence type="ECO:0000313" key="2">
    <source>
        <dbReference type="Proteomes" id="UP000193834"/>
    </source>
</evidence>
<dbReference type="Proteomes" id="UP000193834">
    <property type="component" value="Unassembled WGS sequence"/>
</dbReference>
<keyword evidence="2" id="KW-1185">Reference proteome</keyword>